<keyword evidence="1" id="KW-1133">Transmembrane helix</keyword>
<sequence length="515" mass="54849">MSVHPPIVYPLVLQAPSFSTFTAMNWSVALLCTTLLAMMVIRRPARLGRFAVTSAGALNLIMQWPLALYSSQVESSLVNAWFFAFSAHVPTMCLIVWVILNRKLEPTQTQDRVVLLSDLTAPTVAMFGLLGAFLLFVPYYCTALFALLFDPSNTLLAREVTIKLAGSTVATSSYGAVANAAAPAVAGVSVVLALRALKDRNLVLLLACLMLVGVSFAAVMVAGSKGLLVSLFVVVAYCAVGASRTIIAKLALLMLSAILLVVLLTSFELLRERGGRLIPYDFKSCVIELGAGEVGREMLRSMASGGLTMTSDQVEAVLAQLDNDGAPLPTQVAPQIRAVTVERASTYLEALAYRAFVIPIQGAAWHHLYVQEHGSPGIGTLPLALRLLGYSVDATTLVYREYGAIYSGGDVTSTSTTPTSYFFAYPAYFGWFGLAVATALTLAVDLAAALAMRRTNRVFFAMGAGLLAVIAYNSLTSDLWTVMVSHGGGVALVLIIITSSLNRRGPSVPSQQQAS</sequence>
<dbReference type="AlphaFoldDB" id="A0A927FTI0"/>
<dbReference type="Proteomes" id="UP000654108">
    <property type="component" value="Unassembled WGS sequence"/>
</dbReference>
<dbReference type="EMBL" id="JACYFU010000002">
    <property type="protein sequence ID" value="MBD8066005.1"/>
    <property type="molecule type" value="Genomic_DNA"/>
</dbReference>
<keyword evidence="1" id="KW-0812">Transmembrane</keyword>
<feature type="transmembrane region" description="Helical" evidence="1">
    <location>
        <begin position="428"/>
        <end position="451"/>
    </location>
</feature>
<proteinExistence type="predicted"/>
<feature type="transmembrane region" description="Helical" evidence="1">
    <location>
        <begin position="227"/>
        <end position="243"/>
    </location>
</feature>
<feature type="transmembrane region" description="Helical" evidence="1">
    <location>
        <begin position="201"/>
        <end position="221"/>
    </location>
</feature>
<name>A0A927FTI0_9HYPH</name>
<accession>A0A927FTI0</accession>
<feature type="transmembrane region" description="Helical" evidence="1">
    <location>
        <begin position="169"/>
        <end position="194"/>
    </location>
</feature>
<protein>
    <submittedName>
        <fullName evidence="2">Uncharacterized protein</fullName>
    </submittedName>
</protein>
<keyword evidence="3" id="KW-1185">Reference proteome</keyword>
<feature type="transmembrane region" description="Helical" evidence="1">
    <location>
        <begin position="481"/>
        <end position="501"/>
    </location>
</feature>
<evidence type="ECO:0000313" key="2">
    <source>
        <dbReference type="EMBL" id="MBD8066005.1"/>
    </source>
</evidence>
<feature type="transmembrane region" description="Helical" evidence="1">
    <location>
        <begin position="78"/>
        <end position="100"/>
    </location>
</feature>
<evidence type="ECO:0000256" key="1">
    <source>
        <dbReference type="SAM" id="Phobius"/>
    </source>
</evidence>
<feature type="transmembrane region" description="Helical" evidence="1">
    <location>
        <begin position="250"/>
        <end position="270"/>
    </location>
</feature>
<gene>
    <name evidence="2" type="ORF">IC608_11020</name>
</gene>
<feature type="transmembrane region" description="Helical" evidence="1">
    <location>
        <begin position="458"/>
        <end position="475"/>
    </location>
</feature>
<evidence type="ECO:0000313" key="3">
    <source>
        <dbReference type="Proteomes" id="UP000654108"/>
    </source>
</evidence>
<dbReference type="RefSeq" id="WP_191775267.1">
    <property type="nucleotide sequence ID" value="NZ_JACYFU010000002.1"/>
</dbReference>
<feature type="transmembrane region" description="Helical" evidence="1">
    <location>
        <begin position="47"/>
        <end position="66"/>
    </location>
</feature>
<comment type="caution">
    <text evidence="2">The sequence shown here is derived from an EMBL/GenBank/DDBJ whole genome shotgun (WGS) entry which is preliminary data.</text>
</comment>
<keyword evidence="1" id="KW-0472">Membrane</keyword>
<feature type="transmembrane region" description="Helical" evidence="1">
    <location>
        <begin position="20"/>
        <end position="40"/>
    </location>
</feature>
<reference evidence="2" key="1">
    <citation type="submission" date="2020-09" db="EMBL/GenBank/DDBJ databases">
        <title>Genome seq and assembly of Devosia sp.</title>
        <authorList>
            <person name="Chhetri G."/>
        </authorList>
    </citation>
    <scope>NUCLEOTIDE SEQUENCE</scope>
    <source>
        <strain evidence="2">PTR5</strain>
    </source>
</reference>
<organism evidence="2 3">
    <name type="scientific">Devosia oryzisoli</name>
    <dbReference type="NCBI Taxonomy" id="2774138"/>
    <lineage>
        <taxon>Bacteria</taxon>
        <taxon>Pseudomonadati</taxon>
        <taxon>Pseudomonadota</taxon>
        <taxon>Alphaproteobacteria</taxon>
        <taxon>Hyphomicrobiales</taxon>
        <taxon>Devosiaceae</taxon>
        <taxon>Devosia</taxon>
    </lineage>
</organism>
<feature type="transmembrane region" description="Helical" evidence="1">
    <location>
        <begin position="121"/>
        <end position="149"/>
    </location>
</feature>